<dbReference type="Proteomes" id="UP000435649">
    <property type="component" value="Unassembled WGS sequence"/>
</dbReference>
<dbReference type="Gene3D" id="3.20.20.70">
    <property type="entry name" value="Aldolase class I"/>
    <property type="match status" value="1"/>
</dbReference>
<proteinExistence type="predicted"/>
<comment type="caution">
    <text evidence="3">The sequence shown here is derived from an EMBL/GenBank/DDBJ whole genome shotgun (WGS) entry which is preliminary data.</text>
</comment>
<keyword evidence="4" id="KW-1185">Reference proteome</keyword>
<gene>
    <name evidence="3" type="ORF">FYJ85_10020</name>
</gene>
<dbReference type="EMBL" id="VUNS01000009">
    <property type="protein sequence ID" value="MST97378.1"/>
    <property type="molecule type" value="Genomic_DNA"/>
</dbReference>
<evidence type="ECO:0000313" key="4">
    <source>
        <dbReference type="Proteomes" id="UP000435649"/>
    </source>
</evidence>
<accession>A0A844G4E5</accession>
<evidence type="ECO:0000256" key="2">
    <source>
        <dbReference type="ARBA" id="ARBA00023295"/>
    </source>
</evidence>
<dbReference type="InterPro" id="IPR017853">
    <property type="entry name" value="GH"/>
</dbReference>
<sequence length="527" mass="59589">MNTPALCPETPCYRAEIKVDILTPTVFLYSTVNNMAISRELPSLQSITAFESEFPSEDVIIVGDPVHSKFLLAGAVTANRSFTFFTAVREARRLVKILVRQPSIGPEEPPEEILILTGSDWRELLVQYAEAVADKAGVKPMKPAENLTGYCTWYYYYTAVSAQDFQENLNALQLHRESYPARVVQIDDGYQTFMGDWFDRNERWPEPLETVARRIRKAGMKAGIWLMPFQASTASRLYREHPDWFVTDENGETAVSEGWSPDPDHLWACLDATIPAVRGHLANIFRTFRAQGFTYFKLDGLGFALKNGRRRDPAATAVSAFRLGLKTIREAVPDAFLLGCCSPYLPCAGLVDMCRVGPDTQPEWGTMIPRAIHCSLERWWMFDRWFRADPDVMFTRTDRIRLTLGECRLTVLVGILTGVTLTSDNLGTLPPDRLALLRRAAQLRMRNVRPAKWQLNCYLNTFSGTVDGKAALAVLNETEQEMTVNFSDFDLPEEMEEILQPAGMQKSQITVARHDAVLLVANRRETK</sequence>
<dbReference type="PANTHER" id="PTHR43053:SF3">
    <property type="entry name" value="ALPHA-GALACTOSIDASE C-RELATED"/>
    <property type="match status" value="1"/>
</dbReference>
<evidence type="ECO:0000313" key="3">
    <source>
        <dbReference type="EMBL" id="MST97378.1"/>
    </source>
</evidence>
<dbReference type="GO" id="GO:0016052">
    <property type="term" value="P:carbohydrate catabolic process"/>
    <property type="evidence" value="ECO:0007669"/>
    <property type="project" value="InterPro"/>
</dbReference>
<dbReference type="CDD" id="cd14791">
    <property type="entry name" value="GH36"/>
    <property type="match status" value="1"/>
</dbReference>
<keyword evidence="1" id="KW-0378">Hydrolase</keyword>
<name>A0A844G4E5_9BACT</name>
<reference evidence="3 4" key="1">
    <citation type="submission" date="2019-08" db="EMBL/GenBank/DDBJ databases">
        <title>In-depth cultivation of the pig gut microbiome towards novel bacterial diversity and tailored functional studies.</title>
        <authorList>
            <person name="Wylensek D."/>
            <person name="Hitch T.C.A."/>
            <person name="Clavel T."/>
        </authorList>
    </citation>
    <scope>NUCLEOTIDE SEQUENCE [LARGE SCALE GENOMIC DNA]</scope>
    <source>
        <strain evidence="3 4">BBE-744-WT-12</strain>
    </source>
</reference>
<dbReference type="InterPro" id="IPR013785">
    <property type="entry name" value="Aldolase_TIM"/>
</dbReference>
<dbReference type="PANTHER" id="PTHR43053">
    <property type="entry name" value="GLYCOSIDASE FAMILY 31"/>
    <property type="match status" value="1"/>
</dbReference>
<organism evidence="3 4">
    <name type="scientific">Victivallis lenta</name>
    <dbReference type="NCBI Taxonomy" id="2606640"/>
    <lineage>
        <taxon>Bacteria</taxon>
        <taxon>Pseudomonadati</taxon>
        <taxon>Lentisphaerota</taxon>
        <taxon>Lentisphaeria</taxon>
        <taxon>Victivallales</taxon>
        <taxon>Victivallaceae</taxon>
        <taxon>Victivallis</taxon>
    </lineage>
</organism>
<evidence type="ECO:0000256" key="1">
    <source>
        <dbReference type="ARBA" id="ARBA00022801"/>
    </source>
</evidence>
<dbReference type="Pfam" id="PF02065">
    <property type="entry name" value="Melibiase"/>
    <property type="match status" value="1"/>
</dbReference>
<dbReference type="RefSeq" id="WP_154418284.1">
    <property type="nucleotide sequence ID" value="NZ_VUNS01000009.1"/>
</dbReference>
<dbReference type="InterPro" id="IPR002252">
    <property type="entry name" value="Glyco_hydro_36"/>
</dbReference>
<dbReference type="SUPFAM" id="SSF51445">
    <property type="entry name" value="(Trans)glycosidases"/>
    <property type="match status" value="1"/>
</dbReference>
<dbReference type="InterPro" id="IPR050985">
    <property type="entry name" value="Alpha-glycosidase_related"/>
</dbReference>
<protein>
    <submittedName>
        <fullName evidence="3">Alpha-galactosidase</fullName>
    </submittedName>
</protein>
<dbReference type="AlphaFoldDB" id="A0A844G4E5"/>
<dbReference type="GO" id="GO:0004557">
    <property type="term" value="F:alpha-galactosidase activity"/>
    <property type="evidence" value="ECO:0007669"/>
    <property type="project" value="InterPro"/>
</dbReference>
<keyword evidence="2" id="KW-0326">Glycosidase</keyword>